<dbReference type="InterPro" id="IPR003245">
    <property type="entry name" value="Phytocyanin_dom"/>
</dbReference>
<dbReference type="PANTHER" id="PTHR33021:SF341">
    <property type="entry name" value="BASIC BLUE PROTEIN-LIKE"/>
    <property type="match status" value="1"/>
</dbReference>
<dbReference type="EMBL" id="CM031813">
    <property type="protein sequence ID" value="KAG6652991.1"/>
    <property type="molecule type" value="Genomic_DNA"/>
</dbReference>
<dbReference type="Proteomes" id="UP000811246">
    <property type="component" value="Chromosome 5"/>
</dbReference>
<evidence type="ECO:0000256" key="6">
    <source>
        <dbReference type="SAM" id="SignalP"/>
    </source>
</evidence>
<accession>A0A8T1QFD5</accession>
<feature type="signal peptide" evidence="6">
    <location>
        <begin position="1"/>
        <end position="32"/>
    </location>
</feature>
<dbReference type="FunFam" id="2.60.40.420:FF:000013">
    <property type="entry name" value="basic blue protein-like"/>
    <property type="match status" value="1"/>
</dbReference>
<evidence type="ECO:0000256" key="5">
    <source>
        <dbReference type="ARBA" id="ARBA00082491"/>
    </source>
</evidence>
<feature type="domain" description="Phytocyanin" evidence="7">
    <location>
        <begin position="34"/>
        <end position="134"/>
    </location>
</feature>
<dbReference type="InterPro" id="IPR039391">
    <property type="entry name" value="Phytocyanin-like"/>
</dbReference>
<proteinExistence type="predicted"/>
<evidence type="ECO:0000256" key="4">
    <source>
        <dbReference type="ARBA" id="ARBA00071970"/>
    </source>
</evidence>
<evidence type="ECO:0000313" key="9">
    <source>
        <dbReference type="EMBL" id="KAG6711265.1"/>
    </source>
</evidence>
<evidence type="ECO:0000256" key="2">
    <source>
        <dbReference type="ARBA" id="ARBA00023008"/>
    </source>
</evidence>
<keyword evidence="10" id="KW-1185">Reference proteome</keyword>
<dbReference type="GO" id="GO:0009055">
    <property type="term" value="F:electron transfer activity"/>
    <property type="evidence" value="ECO:0007669"/>
    <property type="project" value="InterPro"/>
</dbReference>
<feature type="chain" id="PRO_5035903142" description="Basic blue protein" evidence="6">
    <location>
        <begin position="33"/>
        <end position="134"/>
    </location>
</feature>
<comment type="caution">
    <text evidence="8">The sequence shown here is derived from an EMBL/GenBank/DDBJ whole genome shotgun (WGS) entry which is preliminary data.</text>
</comment>
<evidence type="ECO:0000259" key="7">
    <source>
        <dbReference type="PROSITE" id="PS51485"/>
    </source>
</evidence>
<keyword evidence="1" id="KW-0479">Metal-binding</keyword>
<dbReference type="Proteomes" id="UP000811609">
    <property type="component" value="Chromosome 5"/>
</dbReference>
<dbReference type="GO" id="GO:0005886">
    <property type="term" value="C:plasma membrane"/>
    <property type="evidence" value="ECO:0007669"/>
    <property type="project" value="TreeGrafter"/>
</dbReference>
<evidence type="ECO:0000256" key="3">
    <source>
        <dbReference type="ARBA" id="ARBA00023157"/>
    </source>
</evidence>
<evidence type="ECO:0000256" key="1">
    <source>
        <dbReference type="ARBA" id="ARBA00022723"/>
    </source>
</evidence>
<reference evidence="9" key="2">
    <citation type="submission" date="2021-01" db="EMBL/GenBank/DDBJ databases">
        <authorList>
            <person name="Lovell J.T."/>
            <person name="Bentley N."/>
            <person name="Bhattarai G."/>
            <person name="Jenkins J.W."/>
            <person name="Sreedasyam A."/>
            <person name="Alarcon Y."/>
            <person name="Bock C."/>
            <person name="Boston L."/>
            <person name="Carlson J."/>
            <person name="Cervantes K."/>
            <person name="Clermont K."/>
            <person name="Krom N."/>
            <person name="Kubenka K."/>
            <person name="Mamidi S."/>
            <person name="Mattison C."/>
            <person name="Monteros M."/>
            <person name="Pisani C."/>
            <person name="Plott C."/>
            <person name="Rajasekar S."/>
            <person name="Rhein H.S."/>
            <person name="Rohla C."/>
            <person name="Song M."/>
            <person name="Hilaire R.S."/>
            <person name="Shu S."/>
            <person name="Wells L."/>
            <person name="Wang X."/>
            <person name="Webber J."/>
            <person name="Heerema R.J."/>
            <person name="Klein P."/>
            <person name="Conner P."/>
            <person name="Grauke L."/>
            <person name="Grimwood J."/>
            <person name="Schmutz J."/>
            <person name="Randall J.J."/>
        </authorList>
    </citation>
    <scope>NUCLEOTIDE SEQUENCE</scope>
    <source>
        <tissue evidence="9">Leaf</tissue>
    </source>
</reference>
<dbReference type="PROSITE" id="PS51485">
    <property type="entry name" value="PHYTOCYANIN"/>
    <property type="match status" value="1"/>
</dbReference>
<keyword evidence="3" id="KW-1015">Disulfide bond</keyword>
<evidence type="ECO:0000313" key="10">
    <source>
        <dbReference type="Proteomes" id="UP000811609"/>
    </source>
</evidence>
<dbReference type="AlphaFoldDB" id="A0A8T1QFD5"/>
<dbReference type="GO" id="GO:0046872">
    <property type="term" value="F:metal ion binding"/>
    <property type="evidence" value="ECO:0007669"/>
    <property type="project" value="UniProtKB-KW"/>
</dbReference>
<gene>
    <name evidence="8" type="ORF">CIPAW_05G043300</name>
    <name evidence="9" type="ORF">I3842_05G043600</name>
</gene>
<name>A0A8T1QFD5_CARIL</name>
<keyword evidence="2" id="KW-0186">Copper</keyword>
<dbReference type="EMBL" id="CM031829">
    <property type="protein sequence ID" value="KAG6711265.1"/>
    <property type="molecule type" value="Genomic_DNA"/>
</dbReference>
<dbReference type="PANTHER" id="PTHR33021">
    <property type="entry name" value="BLUE COPPER PROTEIN"/>
    <property type="match status" value="1"/>
</dbReference>
<keyword evidence="6" id="KW-0732">Signal</keyword>
<sequence>MLDRMAQTKIPFILGTTLVLCMFFCCRTTQQAETTYMVGDDRGWTFGVSDWPDGKSFKAGDILVFMYDRAKHDVVVVRDHDQHDYDSCTVPEVLAGWYQTGYDEIKLEQGITFFISSYPQNCASGMKLAINITA</sequence>
<protein>
    <recommendedName>
        <fullName evidence="4">Basic blue protein</fullName>
    </recommendedName>
    <alternativeName>
        <fullName evidence="5">Plantacyanin</fullName>
    </alternativeName>
</protein>
<organism evidence="8 10">
    <name type="scientific">Carya illinoinensis</name>
    <name type="common">Pecan</name>
    <dbReference type="NCBI Taxonomy" id="32201"/>
    <lineage>
        <taxon>Eukaryota</taxon>
        <taxon>Viridiplantae</taxon>
        <taxon>Streptophyta</taxon>
        <taxon>Embryophyta</taxon>
        <taxon>Tracheophyta</taxon>
        <taxon>Spermatophyta</taxon>
        <taxon>Magnoliopsida</taxon>
        <taxon>eudicotyledons</taxon>
        <taxon>Gunneridae</taxon>
        <taxon>Pentapetalae</taxon>
        <taxon>rosids</taxon>
        <taxon>fabids</taxon>
        <taxon>Fagales</taxon>
        <taxon>Juglandaceae</taxon>
        <taxon>Carya</taxon>
    </lineage>
</organism>
<reference evidence="8" key="1">
    <citation type="submission" date="2020-12" db="EMBL/GenBank/DDBJ databases">
        <title>WGS assembly of Carya illinoinensis cv. Pawnee.</title>
        <authorList>
            <person name="Platts A."/>
            <person name="Shu S."/>
            <person name="Wright S."/>
            <person name="Barry K."/>
            <person name="Edger P."/>
            <person name="Pires J.C."/>
            <person name="Schmutz J."/>
        </authorList>
    </citation>
    <scope>NUCLEOTIDE SEQUENCE</scope>
    <source>
        <tissue evidence="8">Leaf</tissue>
    </source>
</reference>
<dbReference type="Pfam" id="PF02298">
    <property type="entry name" value="Cu_bind_like"/>
    <property type="match status" value="1"/>
</dbReference>
<evidence type="ECO:0000313" key="8">
    <source>
        <dbReference type="EMBL" id="KAG6652991.1"/>
    </source>
</evidence>